<dbReference type="Proteomes" id="UP000063699">
    <property type="component" value="Chromosome"/>
</dbReference>
<sequence>MKKIRKVVAGGVCLLTVLSGVAGTSAAATTGPVLSWRDCGDGLLCGSLAVPSDWARPGQDPITLGLAKLPATIPAGKRGVLLMDLGGPQAQISAFRQPALQQRFAELRQWFDLVIFDPRGFEASSGISCPLPAPSEADYVFAEQAAFDAYAEQNARFGRECARTPLAGELDSWQVAHDLEAMRKALGERRLNYFGNSYGTVYAQAYADLFPGGVGRMYLDSVMDHTNPSLRNWLGQRARANERSLHRFAGWCAAEPSCALHGRDVLTVWDELIERATQQPIPGGGTTVSAKQIIARADVSAERRWPAFGTALAEAHAGDATKFATKPSFPPDPSVMRIAICADFPYPGDYRAVRAVETSLRTVAPRLGWRQAWIWAMNCARLPGNGTFPPHRRDFGGFPPVLVVGGEYDDNTPPEWGRHLAAQLPGARYLAANGDHAVYVDGNACARAHVHRYLTAGQLPPKNTVCA</sequence>
<evidence type="ECO:0000313" key="6">
    <source>
        <dbReference type="EMBL" id="ALG10469.1"/>
    </source>
</evidence>
<dbReference type="SUPFAM" id="SSF53474">
    <property type="entry name" value="alpha/beta-Hydrolases"/>
    <property type="match status" value="1"/>
</dbReference>
<evidence type="ECO:0000256" key="2">
    <source>
        <dbReference type="ARBA" id="ARBA00022729"/>
    </source>
</evidence>
<dbReference type="EMBL" id="CP012752">
    <property type="protein sequence ID" value="ALG10469.1"/>
    <property type="molecule type" value="Genomic_DNA"/>
</dbReference>
<feature type="signal peptide" evidence="4">
    <location>
        <begin position="1"/>
        <end position="27"/>
    </location>
</feature>
<evidence type="ECO:0000256" key="3">
    <source>
        <dbReference type="ARBA" id="ARBA00022801"/>
    </source>
</evidence>
<dbReference type="RefSeq" id="WP_054292372.1">
    <property type="nucleotide sequence ID" value="NZ_CP012752.1"/>
</dbReference>
<dbReference type="InterPro" id="IPR051601">
    <property type="entry name" value="Serine_prot/Carboxylest_S33"/>
</dbReference>
<dbReference type="Pfam" id="PF08386">
    <property type="entry name" value="Abhydrolase_4"/>
    <property type="match status" value="1"/>
</dbReference>
<dbReference type="InterPro" id="IPR013595">
    <property type="entry name" value="Pept_S33_TAP-like_C"/>
</dbReference>
<dbReference type="PANTHER" id="PTHR43248:SF29">
    <property type="entry name" value="TRIPEPTIDYL AMINOPEPTIDASE"/>
    <property type="match status" value="1"/>
</dbReference>
<keyword evidence="3" id="KW-0378">Hydrolase</keyword>
<protein>
    <recommendedName>
        <fullName evidence="5">Peptidase S33 tripeptidyl aminopeptidase-like C-terminal domain-containing protein</fullName>
    </recommendedName>
</protein>
<organism evidence="6 7">
    <name type="scientific">Kibdelosporangium phytohabitans</name>
    <dbReference type="NCBI Taxonomy" id="860235"/>
    <lineage>
        <taxon>Bacteria</taxon>
        <taxon>Bacillati</taxon>
        <taxon>Actinomycetota</taxon>
        <taxon>Actinomycetes</taxon>
        <taxon>Pseudonocardiales</taxon>
        <taxon>Pseudonocardiaceae</taxon>
        <taxon>Kibdelosporangium</taxon>
    </lineage>
</organism>
<evidence type="ECO:0000256" key="4">
    <source>
        <dbReference type="SAM" id="SignalP"/>
    </source>
</evidence>
<keyword evidence="2 4" id="KW-0732">Signal</keyword>
<feature type="domain" description="Peptidase S33 tripeptidyl aminopeptidase-like C-terminal" evidence="5">
    <location>
        <begin position="369"/>
        <end position="466"/>
    </location>
</feature>
<gene>
    <name evidence="6" type="ORF">AOZ06_29440</name>
</gene>
<name>A0A0N9HYA4_9PSEU</name>
<accession>A0A0N9HYA4</accession>
<dbReference type="Gene3D" id="3.40.50.1820">
    <property type="entry name" value="alpha/beta hydrolase"/>
    <property type="match status" value="1"/>
</dbReference>
<evidence type="ECO:0000313" key="7">
    <source>
        <dbReference type="Proteomes" id="UP000063699"/>
    </source>
</evidence>
<dbReference type="KEGG" id="kphy:AOZ06_29440"/>
<dbReference type="OrthoDB" id="4006962at2"/>
<dbReference type="PANTHER" id="PTHR43248">
    <property type="entry name" value="2-SUCCINYL-6-HYDROXY-2,4-CYCLOHEXADIENE-1-CARBOXYLATE SYNTHASE"/>
    <property type="match status" value="1"/>
</dbReference>
<evidence type="ECO:0000256" key="1">
    <source>
        <dbReference type="ARBA" id="ARBA00010088"/>
    </source>
</evidence>
<dbReference type="STRING" id="860235.AOZ06_29440"/>
<comment type="similarity">
    <text evidence="1">Belongs to the peptidase S33 family.</text>
</comment>
<evidence type="ECO:0000259" key="5">
    <source>
        <dbReference type="Pfam" id="PF08386"/>
    </source>
</evidence>
<keyword evidence="7" id="KW-1185">Reference proteome</keyword>
<proteinExistence type="inferred from homology"/>
<dbReference type="InterPro" id="IPR029058">
    <property type="entry name" value="AB_hydrolase_fold"/>
</dbReference>
<dbReference type="AlphaFoldDB" id="A0A0N9HYA4"/>
<reference evidence="6 7" key="1">
    <citation type="submission" date="2015-07" db="EMBL/GenBank/DDBJ databases">
        <title>Genome sequencing of Kibdelosporangium phytohabitans.</title>
        <authorList>
            <person name="Qin S."/>
            <person name="Xing K."/>
        </authorList>
    </citation>
    <scope>NUCLEOTIDE SEQUENCE [LARGE SCALE GENOMIC DNA]</scope>
    <source>
        <strain evidence="6 7">KLBMP1111</strain>
    </source>
</reference>
<feature type="chain" id="PRO_5006035629" description="Peptidase S33 tripeptidyl aminopeptidase-like C-terminal domain-containing protein" evidence="4">
    <location>
        <begin position="28"/>
        <end position="467"/>
    </location>
</feature>
<dbReference type="GO" id="GO:0016787">
    <property type="term" value="F:hydrolase activity"/>
    <property type="evidence" value="ECO:0007669"/>
    <property type="project" value="UniProtKB-KW"/>
</dbReference>